<dbReference type="PANTHER" id="PTHR43060:SF15">
    <property type="entry name" value="3-HYDROXYISOBUTYRATE DEHYDROGENASE-LIKE 1, MITOCHONDRIAL-RELATED"/>
    <property type="match status" value="1"/>
</dbReference>
<evidence type="ECO:0000313" key="7">
    <source>
        <dbReference type="EMBL" id="RLP74722.1"/>
    </source>
</evidence>
<feature type="domain" description="3-hydroxyisobutyrate dehydrogenase-like NAD-binding" evidence="6">
    <location>
        <begin position="169"/>
        <end position="293"/>
    </location>
</feature>
<keyword evidence="8" id="KW-1185">Reference proteome</keyword>
<dbReference type="GO" id="GO:0016491">
    <property type="term" value="F:oxidoreductase activity"/>
    <property type="evidence" value="ECO:0007669"/>
    <property type="project" value="UniProtKB-KW"/>
</dbReference>
<feature type="active site" evidence="4">
    <location>
        <position position="175"/>
    </location>
</feature>
<dbReference type="SUPFAM" id="SSF51735">
    <property type="entry name" value="NAD(P)-binding Rossmann-fold domains"/>
    <property type="match status" value="1"/>
</dbReference>
<keyword evidence="3" id="KW-0520">NAD</keyword>
<keyword evidence="2" id="KW-0560">Oxidoreductase</keyword>
<accession>A0A3L7A5V2</accession>
<dbReference type="Pfam" id="PF14833">
    <property type="entry name" value="NAD_binding_11"/>
    <property type="match status" value="1"/>
</dbReference>
<dbReference type="RefSeq" id="WP_121649122.1">
    <property type="nucleotide sequence ID" value="NZ_RCUX01000009.1"/>
</dbReference>
<dbReference type="Gene3D" id="3.40.50.720">
    <property type="entry name" value="NAD(P)-binding Rossmann-like Domain"/>
    <property type="match status" value="1"/>
</dbReference>
<dbReference type="PANTHER" id="PTHR43060">
    <property type="entry name" value="3-HYDROXYISOBUTYRATE DEHYDROGENASE-LIKE 1, MITOCHONDRIAL-RELATED"/>
    <property type="match status" value="1"/>
</dbReference>
<evidence type="ECO:0000256" key="3">
    <source>
        <dbReference type="ARBA" id="ARBA00023027"/>
    </source>
</evidence>
<evidence type="ECO:0000259" key="5">
    <source>
        <dbReference type="Pfam" id="PF03446"/>
    </source>
</evidence>
<dbReference type="InterPro" id="IPR036291">
    <property type="entry name" value="NAD(P)-bd_dom_sf"/>
</dbReference>
<evidence type="ECO:0000256" key="1">
    <source>
        <dbReference type="ARBA" id="ARBA00009080"/>
    </source>
</evidence>
<proteinExistence type="inferred from homology"/>
<evidence type="ECO:0000256" key="4">
    <source>
        <dbReference type="PIRSR" id="PIRSR000103-1"/>
    </source>
</evidence>
<dbReference type="EMBL" id="RCUX01000009">
    <property type="protein sequence ID" value="RLP74722.1"/>
    <property type="molecule type" value="Genomic_DNA"/>
</dbReference>
<sequence length="295" mass="30001">MSAATRVAVLGLGAMGLPMAQRLAERGHEVLGFDIAEPRLELARASGIQTFGSARAASAEADAVILAVRDVPQLTEVLFGAGGIAEVLRPGSVVILTSTVGIEPVREVAAQLARLDIELLDAPISGGAARAREGDLLLIVGGSDAAREASTSILAALASTVSVVGPNPGDGQAQKTVNQLLCGVHIAAAAEALTLARSLGLDPAESLRSLEAGAAASFMLSNRGPRILEALEGAEPEVLSRVDIFVKDLGIVTRAAEELGLATPVALAAHGQYVAGVAAGLESHDDSTLVRILPR</sequence>
<dbReference type="PIRSF" id="PIRSF000103">
    <property type="entry name" value="HIBADH"/>
    <property type="match status" value="1"/>
</dbReference>
<reference evidence="7 8" key="1">
    <citation type="submission" date="2018-10" db="EMBL/GenBank/DDBJ databases">
        <authorList>
            <person name="Li J."/>
        </authorList>
    </citation>
    <scope>NUCLEOTIDE SEQUENCE [LARGE SCALE GENOMIC DNA]</scope>
    <source>
        <strain evidence="7 8">IF 016277</strain>
    </source>
</reference>
<dbReference type="AlphaFoldDB" id="A0A3L7A5V2"/>
<dbReference type="InterPro" id="IPR006115">
    <property type="entry name" value="6PGDH_NADP-bd"/>
</dbReference>
<evidence type="ECO:0000313" key="8">
    <source>
        <dbReference type="Proteomes" id="UP000272503"/>
    </source>
</evidence>
<dbReference type="GO" id="GO:0051287">
    <property type="term" value="F:NAD binding"/>
    <property type="evidence" value="ECO:0007669"/>
    <property type="project" value="InterPro"/>
</dbReference>
<dbReference type="InterPro" id="IPR002204">
    <property type="entry name" value="3-OH-isobutyrate_DH-rel_CS"/>
</dbReference>
<dbReference type="Pfam" id="PF03446">
    <property type="entry name" value="NAD_binding_2"/>
    <property type="match status" value="1"/>
</dbReference>
<dbReference type="InterPro" id="IPR008927">
    <property type="entry name" value="6-PGluconate_DH-like_C_sf"/>
</dbReference>
<organism evidence="7 8">
    <name type="scientific">Mycetocola tolaasinivorans</name>
    <dbReference type="NCBI Taxonomy" id="76635"/>
    <lineage>
        <taxon>Bacteria</taxon>
        <taxon>Bacillati</taxon>
        <taxon>Actinomycetota</taxon>
        <taxon>Actinomycetes</taxon>
        <taxon>Micrococcales</taxon>
        <taxon>Microbacteriaceae</taxon>
        <taxon>Mycetocola</taxon>
    </lineage>
</organism>
<evidence type="ECO:0000256" key="2">
    <source>
        <dbReference type="ARBA" id="ARBA00023002"/>
    </source>
</evidence>
<dbReference type="InterPro" id="IPR029154">
    <property type="entry name" value="HIBADH-like_NADP-bd"/>
</dbReference>
<dbReference type="Proteomes" id="UP000272503">
    <property type="component" value="Unassembled WGS sequence"/>
</dbReference>
<dbReference type="OrthoDB" id="3185659at2"/>
<feature type="domain" description="6-phosphogluconate dehydrogenase NADP-binding" evidence="5">
    <location>
        <begin position="7"/>
        <end position="165"/>
    </location>
</feature>
<dbReference type="PROSITE" id="PS00895">
    <property type="entry name" value="3_HYDROXYISOBUT_DH"/>
    <property type="match status" value="1"/>
</dbReference>
<dbReference type="GO" id="GO:0050661">
    <property type="term" value="F:NADP binding"/>
    <property type="evidence" value="ECO:0007669"/>
    <property type="project" value="InterPro"/>
</dbReference>
<gene>
    <name evidence="7" type="ORF">D9V32_11830</name>
</gene>
<dbReference type="InterPro" id="IPR013328">
    <property type="entry name" value="6PGD_dom2"/>
</dbReference>
<dbReference type="InterPro" id="IPR015815">
    <property type="entry name" value="HIBADH-related"/>
</dbReference>
<dbReference type="Gene3D" id="1.10.1040.10">
    <property type="entry name" value="N-(1-d-carboxylethyl)-l-norvaline Dehydrogenase, domain 2"/>
    <property type="match status" value="1"/>
</dbReference>
<protein>
    <submittedName>
        <fullName evidence="7">NAD(P)-dependent oxidoreductase</fullName>
    </submittedName>
</protein>
<name>A0A3L7A5V2_9MICO</name>
<dbReference type="SUPFAM" id="SSF48179">
    <property type="entry name" value="6-phosphogluconate dehydrogenase C-terminal domain-like"/>
    <property type="match status" value="1"/>
</dbReference>
<comment type="caution">
    <text evidence="7">The sequence shown here is derived from an EMBL/GenBank/DDBJ whole genome shotgun (WGS) entry which is preliminary data.</text>
</comment>
<comment type="similarity">
    <text evidence="1">Belongs to the HIBADH-related family.</text>
</comment>
<dbReference type="GO" id="GO:0016054">
    <property type="term" value="P:organic acid catabolic process"/>
    <property type="evidence" value="ECO:0007669"/>
    <property type="project" value="UniProtKB-ARBA"/>
</dbReference>
<evidence type="ECO:0000259" key="6">
    <source>
        <dbReference type="Pfam" id="PF14833"/>
    </source>
</evidence>